<gene>
    <name evidence="2" type="ORF">DFH08DRAFT_820307</name>
</gene>
<organism evidence="2 3">
    <name type="scientific">Mycena albidolilacea</name>
    <dbReference type="NCBI Taxonomy" id="1033008"/>
    <lineage>
        <taxon>Eukaryota</taxon>
        <taxon>Fungi</taxon>
        <taxon>Dikarya</taxon>
        <taxon>Basidiomycota</taxon>
        <taxon>Agaricomycotina</taxon>
        <taxon>Agaricomycetes</taxon>
        <taxon>Agaricomycetidae</taxon>
        <taxon>Agaricales</taxon>
        <taxon>Marasmiineae</taxon>
        <taxon>Mycenaceae</taxon>
        <taxon>Mycena</taxon>
    </lineage>
</organism>
<evidence type="ECO:0000313" key="2">
    <source>
        <dbReference type="EMBL" id="KAJ7315732.1"/>
    </source>
</evidence>
<dbReference type="EMBL" id="JARIHO010000060">
    <property type="protein sequence ID" value="KAJ7315732.1"/>
    <property type="molecule type" value="Genomic_DNA"/>
</dbReference>
<dbReference type="AlphaFoldDB" id="A0AAD6ZCB0"/>
<proteinExistence type="predicted"/>
<sequence length="181" mass="19737">MGIGGRGREDGEGRKRTTWQDQHLVLLLMGGVPESSDDCRSANDFVFPWLTQSEEVNSWLIEVILTTNGPLSPLDMYTNHHASYRLDTGGPGGIECSVQFKVAGRAKRTVKRTERAKAADDEIEDSEVGEESSSEDSDMFPGYKMEGTWHGAHLAAGCSPPEIWLNIPSGNQPAPSCAQKS</sequence>
<evidence type="ECO:0000256" key="1">
    <source>
        <dbReference type="SAM" id="MobiDB-lite"/>
    </source>
</evidence>
<feature type="compositionally biased region" description="Acidic residues" evidence="1">
    <location>
        <begin position="121"/>
        <end position="138"/>
    </location>
</feature>
<accession>A0AAD6ZCB0</accession>
<protein>
    <submittedName>
        <fullName evidence="2">Uncharacterized protein</fullName>
    </submittedName>
</protein>
<reference evidence="2" key="1">
    <citation type="submission" date="2023-03" db="EMBL/GenBank/DDBJ databases">
        <title>Massive genome expansion in bonnet fungi (Mycena s.s.) driven by repeated elements and novel gene families across ecological guilds.</title>
        <authorList>
            <consortium name="Lawrence Berkeley National Laboratory"/>
            <person name="Harder C.B."/>
            <person name="Miyauchi S."/>
            <person name="Viragh M."/>
            <person name="Kuo A."/>
            <person name="Thoen E."/>
            <person name="Andreopoulos B."/>
            <person name="Lu D."/>
            <person name="Skrede I."/>
            <person name="Drula E."/>
            <person name="Henrissat B."/>
            <person name="Morin E."/>
            <person name="Kohler A."/>
            <person name="Barry K."/>
            <person name="LaButti K."/>
            <person name="Morin E."/>
            <person name="Salamov A."/>
            <person name="Lipzen A."/>
            <person name="Mereny Z."/>
            <person name="Hegedus B."/>
            <person name="Baldrian P."/>
            <person name="Stursova M."/>
            <person name="Weitz H."/>
            <person name="Taylor A."/>
            <person name="Grigoriev I.V."/>
            <person name="Nagy L.G."/>
            <person name="Martin F."/>
            <person name="Kauserud H."/>
        </authorList>
    </citation>
    <scope>NUCLEOTIDE SEQUENCE</scope>
    <source>
        <strain evidence="2">CBHHK002</strain>
    </source>
</reference>
<keyword evidence="3" id="KW-1185">Reference proteome</keyword>
<feature type="region of interest" description="Disordered" evidence="1">
    <location>
        <begin position="113"/>
        <end position="138"/>
    </location>
</feature>
<dbReference type="Proteomes" id="UP001218218">
    <property type="component" value="Unassembled WGS sequence"/>
</dbReference>
<evidence type="ECO:0000313" key="3">
    <source>
        <dbReference type="Proteomes" id="UP001218218"/>
    </source>
</evidence>
<name>A0AAD6ZCB0_9AGAR</name>
<comment type="caution">
    <text evidence="2">The sequence shown here is derived from an EMBL/GenBank/DDBJ whole genome shotgun (WGS) entry which is preliminary data.</text>
</comment>